<dbReference type="InterPro" id="IPR053842">
    <property type="entry name" value="NikA-like"/>
</dbReference>
<keyword evidence="3" id="KW-1185">Reference proteome</keyword>
<proteinExistence type="predicted"/>
<gene>
    <name evidence="2" type="ORF">RM572_01410</name>
</gene>
<name>A0ABU2NMZ8_9ACTN</name>
<dbReference type="Pfam" id="PF21983">
    <property type="entry name" value="NikA-like"/>
    <property type="match status" value="1"/>
</dbReference>
<sequence>MAKTRITISLENDQAERIKQHAERAGMDVSAYVLHAATLQMAESDAIEAQFAQVDALIAQAERAADGLSPDSAPEPTAALTEQERREVEAALGLVQGLDQTQGRRPGHAA</sequence>
<evidence type="ECO:0000313" key="3">
    <source>
        <dbReference type="Proteomes" id="UP001183414"/>
    </source>
</evidence>
<dbReference type="Proteomes" id="UP001183414">
    <property type="component" value="Unassembled WGS sequence"/>
</dbReference>
<evidence type="ECO:0008006" key="4">
    <source>
        <dbReference type="Google" id="ProtNLM"/>
    </source>
</evidence>
<feature type="region of interest" description="Disordered" evidence="1">
    <location>
        <begin position="63"/>
        <end position="84"/>
    </location>
</feature>
<comment type="caution">
    <text evidence="2">The sequence shown here is derived from an EMBL/GenBank/DDBJ whole genome shotgun (WGS) entry which is preliminary data.</text>
</comment>
<dbReference type="RefSeq" id="WP_311671417.1">
    <property type="nucleotide sequence ID" value="NZ_JAVREQ010000001.1"/>
</dbReference>
<organism evidence="2 3">
    <name type="scientific">Streptomyces hazeniae</name>
    <dbReference type="NCBI Taxonomy" id="3075538"/>
    <lineage>
        <taxon>Bacteria</taxon>
        <taxon>Bacillati</taxon>
        <taxon>Actinomycetota</taxon>
        <taxon>Actinomycetes</taxon>
        <taxon>Kitasatosporales</taxon>
        <taxon>Streptomycetaceae</taxon>
        <taxon>Streptomyces</taxon>
    </lineage>
</organism>
<evidence type="ECO:0000256" key="1">
    <source>
        <dbReference type="SAM" id="MobiDB-lite"/>
    </source>
</evidence>
<dbReference type="EMBL" id="JAVREQ010000001">
    <property type="protein sequence ID" value="MDT0377432.1"/>
    <property type="molecule type" value="Genomic_DNA"/>
</dbReference>
<protein>
    <recommendedName>
        <fullName evidence="4">Ribbon-helix-helix protein, CopG family</fullName>
    </recommendedName>
</protein>
<evidence type="ECO:0000313" key="2">
    <source>
        <dbReference type="EMBL" id="MDT0377432.1"/>
    </source>
</evidence>
<accession>A0ABU2NMZ8</accession>
<reference evidence="3" key="1">
    <citation type="submission" date="2023-07" db="EMBL/GenBank/DDBJ databases">
        <title>30 novel species of actinomycetes from the DSMZ collection.</title>
        <authorList>
            <person name="Nouioui I."/>
        </authorList>
    </citation>
    <scope>NUCLEOTIDE SEQUENCE [LARGE SCALE GENOMIC DNA]</scope>
    <source>
        <strain evidence="3">DSM 42041</strain>
    </source>
</reference>